<dbReference type="PANTHER" id="PTHR11409">
    <property type="entry name" value="ADENOSINE DEAMINASE"/>
    <property type="match status" value="1"/>
</dbReference>
<dbReference type="GO" id="GO:0006154">
    <property type="term" value="P:adenosine catabolic process"/>
    <property type="evidence" value="ECO:0007669"/>
    <property type="project" value="TreeGrafter"/>
</dbReference>
<dbReference type="PANTHER" id="PTHR11409:SF37">
    <property type="entry name" value="ADENOSINE DEAMINASE DOMAIN-CONTAINING PROTEIN"/>
    <property type="match status" value="1"/>
</dbReference>
<evidence type="ECO:0000256" key="1">
    <source>
        <dbReference type="ARBA" id="ARBA00001947"/>
    </source>
</evidence>
<accession>A0AAI8VC66</accession>
<feature type="coiled-coil region" evidence="4">
    <location>
        <begin position="64"/>
        <end position="98"/>
    </location>
</feature>
<keyword evidence="3" id="KW-0378">Hydrolase</keyword>
<keyword evidence="8" id="KW-1185">Reference proteome</keyword>
<feature type="region of interest" description="Disordered" evidence="5">
    <location>
        <begin position="190"/>
        <end position="209"/>
    </location>
</feature>
<keyword evidence="2" id="KW-0479">Metal-binding</keyword>
<dbReference type="GO" id="GO:0046872">
    <property type="term" value="F:metal ion binding"/>
    <property type="evidence" value="ECO:0007669"/>
    <property type="project" value="UniProtKB-KW"/>
</dbReference>
<evidence type="ECO:0000256" key="5">
    <source>
        <dbReference type="SAM" id="MobiDB-lite"/>
    </source>
</evidence>
<proteinExistence type="predicted"/>
<evidence type="ECO:0000256" key="3">
    <source>
        <dbReference type="ARBA" id="ARBA00022801"/>
    </source>
</evidence>
<comment type="cofactor">
    <cofactor evidence="1">
        <name>Zn(2+)</name>
        <dbReference type="ChEBI" id="CHEBI:29105"/>
    </cofactor>
</comment>
<name>A0AAI8VC66_9PEZI</name>
<dbReference type="AlphaFoldDB" id="A0AAI8VC66"/>
<evidence type="ECO:0000259" key="6">
    <source>
        <dbReference type="Pfam" id="PF00962"/>
    </source>
</evidence>
<dbReference type="InterPro" id="IPR006330">
    <property type="entry name" value="Ado/ade_deaminase"/>
</dbReference>
<dbReference type="GO" id="GO:0004000">
    <property type="term" value="F:adenosine deaminase activity"/>
    <property type="evidence" value="ECO:0007669"/>
    <property type="project" value="TreeGrafter"/>
</dbReference>
<feature type="compositionally biased region" description="Basic and acidic residues" evidence="5">
    <location>
        <begin position="9"/>
        <end position="24"/>
    </location>
</feature>
<feature type="domain" description="Adenosine deaminase" evidence="6">
    <location>
        <begin position="326"/>
        <end position="640"/>
    </location>
</feature>
<reference evidence="7" key="1">
    <citation type="submission" date="2023-10" db="EMBL/GenBank/DDBJ databases">
        <authorList>
            <person name="Hackl T."/>
        </authorList>
    </citation>
    <scope>NUCLEOTIDE SEQUENCE</scope>
</reference>
<organism evidence="7 8">
    <name type="scientific">Anthostomella pinea</name>
    <dbReference type="NCBI Taxonomy" id="933095"/>
    <lineage>
        <taxon>Eukaryota</taxon>
        <taxon>Fungi</taxon>
        <taxon>Dikarya</taxon>
        <taxon>Ascomycota</taxon>
        <taxon>Pezizomycotina</taxon>
        <taxon>Sordariomycetes</taxon>
        <taxon>Xylariomycetidae</taxon>
        <taxon>Xylariales</taxon>
        <taxon>Xylariaceae</taxon>
        <taxon>Anthostomella</taxon>
    </lineage>
</organism>
<feature type="region of interest" description="Disordered" evidence="5">
    <location>
        <begin position="1"/>
        <end position="51"/>
    </location>
</feature>
<dbReference type="InterPro" id="IPR032466">
    <property type="entry name" value="Metal_Hydrolase"/>
</dbReference>
<sequence>MGSFCSVDKGPDPDQHEKDSEEASPRPVAIPPLQHLRDKITGKPQQSMTDRMDNLQLDFQGDLKRKATDAEKLANEKLQLAKKENESFLKQERHLKEDERSAAGDHFTRNADFIDKTSLLKYAHWMPKAAHLHIHFNSTLLPEVLLGYAKNMPNMFMWSSHKLLTPKDYEECGIEFMLGDLLERYKDKVGSMDGKTDDEKRKAREATAGKLDEYDEVGPNVFTQAYNNKKDHPNDVQQMRYAYFRKQWEEKAPKELGSCDEWLKSKLVSDEKEINALYAGKYEKNLDESNGSGTFQWSKQSEDSKEVKSAIEKNNYKYKQERMRARIAWERFDGRTRMMKGLFNYETAYRAYTRQCLEEFVRDNVQYAEIRPNFMATNQILRDDGSQKINNQGTVDLIIDVYQQFMKDIGDMNDDNTIVTNPGHRPTFSGLKIIYCTPRSFNKDAVGKALSACRDLAIQKKYRDYIAGFDLIGEEAFGRICPLWFFKDEFQRHQTICDNTEGLDVPFLFHCGETPDDKEGNLECALNFGSRRIGHGYALPEKPEILQQMKAKGVCVETCPISNMVLGLTERMDQHAVYRLLDANMHCAVSSDNGTLFRSTLSHDFYEVMAGHKNMNLYGWKQLAKWSLTHSCMSDEDKKRAEAEWVKRWEEFIKYVNSGQEKKPDRLLKLEQAQDKGRERAANGKNYAGVESDYPPKKSDIPEMSSLSIAA</sequence>
<dbReference type="InterPro" id="IPR001365">
    <property type="entry name" value="A_deaminase_dom"/>
</dbReference>
<dbReference type="Pfam" id="PF00962">
    <property type="entry name" value="A_deaminase"/>
    <property type="match status" value="1"/>
</dbReference>
<dbReference type="SUPFAM" id="SSF51556">
    <property type="entry name" value="Metallo-dependent hydrolases"/>
    <property type="match status" value="1"/>
</dbReference>
<dbReference type="Proteomes" id="UP001295740">
    <property type="component" value="Unassembled WGS sequence"/>
</dbReference>
<evidence type="ECO:0000256" key="2">
    <source>
        <dbReference type="ARBA" id="ARBA00022723"/>
    </source>
</evidence>
<dbReference type="GO" id="GO:0046103">
    <property type="term" value="P:inosine biosynthetic process"/>
    <property type="evidence" value="ECO:0007669"/>
    <property type="project" value="TreeGrafter"/>
</dbReference>
<feature type="region of interest" description="Disordered" evidence="5">
    <location>
        <begin position="674"/>
        <end position="711"/>
    </location>
</feature>
<protein>
    <submittedName>
        <fullName evidence="7">Uu.00g123810.m01.CDS01</fullName>
    </submittedName>
</protein>
<comment type="caution">
    <text evidence="7">The sequence shown here is derived from an EMBL/GenBank/DDBJ whole genome shotgun (WGS) entry which is preliminary data.</text>
</comment>
<keyword evidence="4" id="KW-0175">Coiled coil</keyword>
<dbReference type="Gene3D" id="3.20.20.140">
    <property type="entry name" value="Metal-dependent hydrolases"/>
    <property type="match status" value="1"/>
</dbReference>
<dbReference type="EMBL" id="CAUWAG010000007">
    <property type="protein sequence ID" value="CAJ2504987.1"/>
    <property type="molecule type" value="Genomic_DNA"/>
</dbReference>
<evidence type="ECO:0000313" key="8">
    <source>
        <dbReference type="Proteomes" id="UP001295740"/>
    </source>
</evidence>
<gene>
    <name evidence="7" type="ORF">KHLLAP_LOCUS5455</name>
</gene>
<evidence type="ECO:0000313" key="7">
    <source>
        <dbReference type="EMBL" id="CAJ2504987.1"/>
    </source>
</evidence>
<evidence type="ECO:0000256" key="4">
    <source>
        <dbReference type="SAM" id="Coils"/>
    </source>
</evidence>